<proteinExistence type="inferred from homology"/>
<keyword evidence="6" id="KW-1185">Reference proteome</keyword>
<dbReference type="Pfam" id="PF00106">
    <property type="entry name" value="adh_short"/>
    <property type="match status" value="1"/>
</dbReference>
<evidence type="ECO:0000256" key="3">
    <source>
        <dbReference type="ARBA" id="ARBA00071493"/>
    </source>
</evidence>
<dbReference type="InterPro" id="IPR002347">
    <property type="entry name" value="SDR_fam"/>
</dbReference>
<dbReference type="Proteomes" id="UP000280008">
    <property type="component" value="Unassembled WGS sequence"/>
</dbReference>
<comment type="similarity">
    <text evidence="1 4">Belongs to the short-chain dehydrogenases/reductases (SDR) family.</text>
</comment>
<dbReference type="PANTHER" id="PTHR24320:SF227">
    <property type="entry name" value="RETINOL DEHYDROGENASE 11"/>
    <property type="match status" value="1"/>
</dbReference>
<protein>
    <recommendedName>
        <fullName evidence="3">Probable oxidoreductase</fullName>
    </recommendedName>
</protein>
<accession>A0A495IIP2</accession>
<dbReference type="EMBL" id="RBKS01000001">
    <property type="protein sequence ID" value="RKR75853.1"/>
    <property type="molecule type" value="Genomic_DNA"/>
</dbReference>
<evidence type="ECO:0000313" key="6">
    <source>
        <dbReference type="Proteomes" id="UP000280008"/>
    </source>
</evidence>
<dbReference type="OrthoDB" id="4577644at2"/>
<gene>
    <name evidence="5" type="ORF">C8E83_3015</name>
</gene>
<evidence type="ECO:0000256" key="2">
    <source>
        <dbReference type="ARBA" id="ARBA00023002"/>
    </source>
</evidence>
<dbReference type="RefSeq" id="WP_121370636.1">
    <property type="nucleotide sequence ID" value="NZ_RBKS01000001.1"/>
</dbReference>
<name>A0A495IIP2_9MICO</name>
<organism evidence="5 6">
    <name type="scientific">Frondihabitans australicus</name>
    <dbReference type="NCBI Taxonomy" id="386892"/>
    <lineage>
        <taxon>Bacteria</taxon>
        <taxon>Bacillati</taxon>
        <taxon>Actinomycetota</taxon>
        <taxon>Actinomycetes</taxon>
        <taxon>Micrococcales</taxon>
        <taxon>Microbacteriaceae</taxon>
        <taxon>Frondihabitans</taxon>
    </lineage>
</organism>
<dbReference type="InterPro" id="IPR036291">
    <property type="entry name" value="NAD(P)-bd_dom_sf"/>
</dbReference>
<sequence>MTASPNSTPYGFATTTAEVLSGVDLGGKSAVVTGASSGLGTEIARSLAAAGAAVSLAVRDKAAGEQHAELIRASTGNAQVQVAHVNLADLASVNAFTAGWTGPLDILVNNAGALIPALQRTPQGWEKQFATHHLGHFALAAGLHDHLSVRGGRIVTLSSSGHLYSPVVFDDIHFRYRQYTDLLAYGQSKTANILFGVEAARRWAGDGITANAAMPGPTYTNFQRSMDPDQLARRLGGFDPNRDVAPPGWKTVAQGAATAVFLAASPLADGVTGWYYEDCNPATIVTDNNDYRAGLAPYAIDRENADRLWTLSAALLGR</sequence>
<keyword evidence="2" id="KW-0560">Oxidoreductase</keyword>
<comment type="caution">
    <text evidence="5">The sequence shown here is derived from an EMBL/GenBank/DDBJ whole genome shotgun (WGS) entry which is preliminary data.</text>
</comment>
<dbReference type="Gene3D" id="3.40.50.720">
    <property type="entry name" value="NAD(P)-binding Rossmann-like Domain"/>
    <property type="match status" value="1"/>
</dbReference>
<evidence type="ECO:0000256" key="1">
    <source>
        <dbReference type="ARBA" id="ARBA00006484"/>
    </source>
</evidence>
<dbReference type="PRINTS" id="PR00081">
    <property type="entry name" value="GDHRDH"/>
</dbReference>
<dbReference type="AlphaFoldDB" id="A0A495IIP2"/>
<evidence type="ECO:0000256" key="4">
    <source>
        <dbReference type="RuleBase" id="RU000363"/>
    </source>
</evidence>
<evidence type="ECO:0000313" key="5">
    <source>
        <dbReference type="EMBL" id="RKR75853.1"/>
    </source>
</evidence>
<dbReference type="GO" id="GO:0016491">
    <property type="term" value="F:oxidoreductase activity"/>
    <property type="evidence" value="ECO:0007669"/>
    <property type="project" value="UniProtKB-KW"/>
</dbReference>
<dbReference type="FunFam" id="3.40.50.720:FF:000594">
    <property type="entry name" value="Short-chain oxidoreductase"/>
    <property type="match status" value="1"/>
</dbReference>
<reference evidence="5 6" key="1">
    <citation type="submission" date="2018-10" db="EMBL/GenBank/DDBJ databases">
        <title>Sequencing the genomes of 1000 actinobacteria strains.</title>
        <authorList>
            <person name="Klenk H.-P."/>
        </authorList>
    </citation>
    <scope>NUCLEOTIDE SEQUENCE [LARGE SCALE GENOMIC DNA]</scope>
    <source>
        <strain evidence="5 6">DSM 17894</strain>
    </source>
</reference>
<dbReference type="SUPFAM" id="SSF51735">
    <property type="entry name" value="NAD(P)-binding Rossmann-fold domains"/>
    <property type="match status" value="1"/>
</dbReference>
<dbReference type="PANTHER" id="PTHR24320">
    <property type="entry name" value="RETINOL DEHYDROGENASE"/>
    <property type="match status" value="1"/>
</dbReference>
<dbReference type="PRINTS" id="PR00080">
    <property type="entry name" value="SDRFAMILY"/>
</dbReference>